<dbReference type="EMBL" id="FNXT01000182">
    <property type="protein sequence ID" value="SZX61867.1"/>
    <property type="molecule type" value="Genomic_DNA"/>
</dbReference>
<dbReference type="InterPro" id="IPR016024">
    <property type="entry name" value="ARM-type_fold"/>
</dbReference>
<keyword evidence="3" id="KW-1185">Reference proteome</keyword>
<dbReference type="AlphaFoldDB" id="A0A383V8H1"/>
<dbReference type="PROSITE" id="PS50176">
    <property type="entry name" value="ARM_REPEAT"/>
    <property type="match status" value="1"/>
</dbReference>
<feature type="repeat" description="ARM" evidence="1">
    <location>
        <begin position="77"/>
        <end position="119"/>
    </location>
</feature>
<evidence type="ECO:0000313" key="2">
    <source>
        <dbReference type="EMBL" id="SZX61867.1"/>
    </source>
</evidence>
<dbReference type="PANTHER" id="PTHR15599:SF1">
    <property type="entry name" value="RADIAL SPOKE HEAD 14 HOMOLOG"/>
    <property type="match status" value="1"/>
</dbReference>
<dbReference type="SMART" id="SM00185">
    <property type="entry name" value="ARM"/>
    <property type="match status" value="5"/>
</dbReference>
<dbReference type="Pfam" id="PF00514">
    <property type="entry name" value="Arm"/>
    <property type="match status" value="1"/>
</dbReference>
<proteinExistence type="predicted"/>
<dbReference type="InterPro" id="IPR000225">
    <property type="entry name" value="Armadillo"/>
</dbReference>
<dbReference type="Gene3D" id="1.25.10.10">
    <property type="entry name" value="Leucine-rich Repeat Variant"/>
    <property type="match status" value="1"/>
</dbReference>
<evidence type="ECO:0008006" key="4">
    <source>
        <dbReference type="Google" id="ProtNLM"/>
    </source>
</evidence>
<gene>
    <name evidence="2" type="ORF">BQ4739_LOCUS2428</name>
</gene>
<dbReference type="InterPro" id="IPR011989">
    <property type="entry name" value="ARM-like"/>
</dbReference>
<name>A0A383V8H1_TETOB</name>
<evidence type="ECO:0000256" key="1">
    <source>
        <dbReference type="PROSITE-ProRule" id="PRU00259"/>
    </source>
</evidence>
<dbReference type="Proteomes" id="UP000256970">
    <property type="component" value="Unassembled WGS sequence"/>
</dbReference>
<reference evidence="2 3" key="1">
    <citation type="submission" date="2016-10" db="EMBL/GenBank/DDBJ databases">
        <authorList>
            <person name="Cai Z."/>
        </authorList>
    </citation>
    <scope>NUCLEOTIDE SEQUENCE [LARGE SCALE GENOMIC DNA]</scope>
</reference>
<dbReference type="STRING" id="3088.A0A383V8H1"/>
<accession>A0A383V8H1</accession>
<sequence length="383" mass="40416">MASGFEANSKHLARFAAKPYPQQQPSDAVTPAFEGYAYGKIVGQLRSDNAVIKAKAVVAAKEMLCMPLKRIQCISAGITPALVELLGAPDESLQASAATTLQSLVASEVGCRDMLQHGGLPQLLQLLKQPSAAVKDAVYGALCAAAHFEALRTALMQEQGAMRQLLGHVQQEEAGRAAQALELLVHCTQVRHNHDALTKLIHLAHAVPKLAALISNSNTPEPVRLGATRLLAALMSTQEDGRTQAVEAGCVPVLLQLVTAACAGQACAAAAALTMVSLSKQAKVALHEADAVPQLVRVLAAQQGQLEQLKPGSQQEELIVNILQTVINLAEHPQCRTQLQQAGAKELVQDLQQQTSSSLICKAAETAARMASFATWPGVCAKP</sequence>
<dbReference type="PANTHER" id="PTHR15599">
    <property type="entry name" value="RTDR1"/>
    <property type="match status" value="1"/>
</dbReference>
<evidence type="ECO:0000313" key="3">
    <source>
        <dbReference type="Proteomes" id="UP000256970"/>
    </source>
</evidence>
<protein>
    <recommendedName>
        <fullName evidence="4">Armadillo repeat-containing domain-containing protein</fullName>
    </recommendedName>
</protein>
<dbReference type="SUPFAM" id="SSF48371">
    <property type="entry name" value="ARM repeat"/>
    <property type="match status" value="1"/>
</dbReference>
<organism evidence="2 3">
    <name type="scientific">Tetradesmus obliquus</name>
    <name type="common">Green alga</name>
    <name type="synonym">Acutodesmus obliquus</name>
    <dbReference type="NCBI Taxonomy" id="3088"/>
    <lineage>
        <taxon>Eukaryota</taxon>
        <taxon>Viridiplantae</taxon>
        <taxon>Chlorophyta</taxon>
        <taxon>core chlorophytes</taxon>
        <taxon>Chlorophyceae</taxon>
        <taxon>CS clade</taxon>
        <taxon>Sphaeropleales</taxon>
        <taxon>Scenedesmaceae</taxon>
        <taxon>Tetradesmus</taxon>
    </lineage>
</organism>
<dbReference type="InterPro" id="IPR042856">
    <property type="entry name" value="RSP14"/>
</dbReference>